<dbReference type="Proteomes" id="UP000824469">
    <property type="component" value="Unassembled WGS sequence"/>
</dbReference>
<proteinExistence type="predicted"/>
<evidence type="ECO:0000256" key="1">
    <source>
        <dbReference type="SAM" id="MobiDB-lite"/>
    </source>
</evidence>
<sequence length="54" mass="6071">GRKIEILSSKVNEEYLMELDKIDHKLKEVGKLGDSGLEEPLKEQSKGKDLEGSE</sequence>
<feature type="region of interest" description="Disordered" evidence="1">
    <location>
        <begin position="32"/>
        <end position="54"/>
    </location>
</feature>
<comment type="caution">
    <text evidence="2">The sequence shown here is derived from an EMBL/GenBank/DDBJ whole genome shotgun (WGS) entry which is preliminary data.</text>
</comment>
<name>A0AA38FUY9_TAXCH</name>
<organism evidence="2 3">
    <name type="scientific">Taxus chinensis</name>
    <name type="common">Chinese yew</name>
    <name type="synonym">Taxus wallichiana var. chinensis</name>
    <dbReference type="NCBI Taxonomy" id="29808"/>
    <lineage>
        <taxon>Eukaryota</taxon>
        <taxon>Viridiplantae</taxon>
        <taxon>Streptophyta</taxon>
        <taxon>Embryophyta</taxon>
        <taxon>Tracheophyta</taxon>
        <taxon>Spermatophyta</taxon>
        <taxon>Pinopsida</taxon>
        <taxon>Pinidae</taxon>
        <taxon>Conifers II</taxon>
        <taxon>Cupressales</taxon>
        <taxon>Taxaceae</taxon>
        <taxon>Taxus</taxon>
    </lineage>
</organism>
<keyword evidence="3" id="KW-1185">Reference proteome</keyword>
<protein>
    <submittedName>
        <fullName evidence="2">Uncharacterized protein</fullName>
    </submittedName>
</protein>
<evidence type="ECO:0000313" key="2">
    <source>
        <dbReference type="EMBL" id="KAH9311492.1"/>
    </source>
</evidence>
<feature type="compositionally biased region" description="Basic and acidic residues" evidence="1">
    <location>
        <begin position="39"/>
        <end position="54"/>
    </location>
</feature>
<dbReference type="EMBL" id="JAHRHJ020000006">
    <property type="protein sequence ID" value="KAH9311492.1"/>
    <property type="molecule type" value="Genomic_DNA"/>
</dbReference>
<dbReference type="AlphaFoldDB" id="A0AA38FUY9"/>
<feature type="non-terminal residue" evidence="2">
    <location>
        <position position="1"/>
    </location>
</feature>
<reference evidence="2 3" key="1">
    <citation type="journal article" date="2021" name="Nat. Plants">
        <title>The Taxus genome provides insights into paclitaxel biosynthesis.</title>
        <authorList>
            <person name="Xiong X."/>
            <person name="Gou J."/>
            <person name="Liao Q."/>
            <person name="Li Y."/>
            <person name="Zhou Q."/>
            <person name="Bi G."/>
            <person name="Li C."/>
            <person name="Du R."/>
            <person name="Wang X."/>
            <person name="Sun T."/>
            <person name="Guo L."/>
            <person name="Liang H."/>
            <person name="Lu P."/>
            <person name="Wu Y."/>
            <person name="Zhang Z."/>
            <person name="Ro D.K."/>
            <person name="Shang Y."/>
            <person name="Huang S."/>
            <person name="Yan J."/>
        </authorList>
    </citation>
    <scope>NUCLEOTIDE SEQUENCE [LARGE SCALE GENOMIC DNA]</scope>
    <source>
        <strain evidence="2">Ta-2019</strain>
    </source>
</reference>
<evidence type="ECO:0000313" key="3">
    <source>
        <dbReference type="Proteomes" id="UP000824469"/>
    </source>
</evidence>
<accession>A0AA38FUY9</accession>
<feature type="non-terminal residue" evidence="2">
    <location>
        <position position="54"/>
    </location>
</feature>
<gene>
    <name evidence="2" type="ORF">KI387_026527</name>
</gene>